<proteinExistence type="predicted"/>
<sequence>MIIAVRSEEMVLADGDLSGDCEGTSSVDVPGNCDCFSGGCGCGISSGQGCCRILNSCGFWDSQEQESPEVPEKPGLEEPKPTAEPEKPGQEAPAQEPNPVELKPPPYMPELPHRPTMDGNRRVIFYDQRQSGKYNIRADLDNFMILVIPTSPSSPAMSGASILDFLSRGAMRRSQAKHAPKRKKGTKIHKVSVVKNDPIEDHAIEIPKDSPIHTIPPQPTAVDHFIEGRTPYKDRLDASRQDASPEDYPARGGKNSLNVGNVDAFGVPDKQYNEDWEWKLLGAQEQCGPDRKRDSYGICQFVPT</sequence>
<dbReference type="EMBL" id="AJVK01008757">
    <property type="status" value="NOT_ANNOTATED_CDS"/>
    <property type="molecule type" value="Genomic_DNA"/>
</dbReference>
<evidence type="ECO:0000313" key="3">
    <source>
        <dbReference type="Proteomes" id="UP000092462"/>
    </source>
</evidence>
<protein>
    <submittedName>
        <fullName evidence="2">Uncharacterized protein</fullName>
    </submittedName>
</protein>
<dbReference type="VEuPathDB" id="VectorBase:PPAI010928"/>
<feature type="region of interest" description="Disordered" evidence="1">
    <location>
        <begin position="235"/>
        <end position="255"/>
    </location>
</feature>
<evidence type="ECO:0000313" key="2">
    <source>
        <dbReference type="EnsemblMetazoa" id="PPAI010928-PA"/>
    </source>
</evidence>
<dbReference type="VEuPathDB" id="VectorBase:PPAPM1_005549"/>
<name>A0A1B0DQU5_PHLPP</name>
<evidence type="ECO:0000256" key="1">
    <source>
        <dbReference type="SAM" id="MobiDB-lite"/>
    </source>
</evidence>
<feature type="region of interest" description="Disordered" evidence="1">
    <location>
        <begin position="64"/>
        <end position="116"/>
    </location>
</feature>
<dbReference type="Proteomes" id="UP000092462">
    <property type="component" value="Unassembled WGS sequence"/>
</dbReference>
<dbReference type="AlphaFoldDB" id="A0A1B0DQU5"/>
<reference evidence="2" key="1">
    <citation type="submission" date="2022-08" db="UniProtKB">
        <authorList>
            <consortium name="EnsemblMetazoa"/>
        </authorList>
    </citation>
    <scope>IDENTIFICATION</scope>
    <source>
        <strain evidence="2">Israel</strain>
    </source>
</reference>
<feature type="compositionally biased region" description="Basic and acidic residues" evidence="1">
    <location>
        <begin position="70"/>
        <end position="89"/>
    </location>
</feature>
<keyword evidence="3" id="KW-1185">Reference proteome</keyword>
<accession>A0A1B0DQU5</accession>
<organism evidence="2 3">
    <name type="scientific">Phlebotomus papatasi</name>
    <name type="common">Sandfly</name>
    <dbReference type="NCBI Taxonomy" id="29031"/>
    <lineage>
        <taxon>Eukaryota</taxon>
        <taxon>Metazoa</taxon>
        <taxon>Ecdysozoa</taxon>
        <taxon>Arthropoda</taxon>
        <taxon>Hexapoda</taxon>
        <taxon>Insecta</taxon>
        <taxon>Pterygota</taxon>
        <taxon>Neoptera</taxon>
        <taxon>Endopterygota</taxon>
        <taxon>Diptera</taxon>
        <taxon>Nematocera</taxon>
        <taxon>Psychodoidea</taxon>
        <taxon>Psychodidae</taxon>
        <taxon>Phlebotomus</taxon>
        <taxon>Phlebotomus</taxon>
    </lineage>
</organism>
<dbReference type="EnsemblMetazoa" id="PPAI010928-RA">
    <property type="protein sequence ID" value="PPAI010928-PA"/>
    <property type="gene ID" value="PPAI010928"/>
</dbReference>